<sequence>MLLLTREPLWLLGLLLVGLTSLLACFGPRLVRRFVALEKLTTNNEVAGFKFATVGVLYAVLLAFAIILVWQKYSDADGTVEKEAGAAAAMYHLSSGLDEPQASALHTALTAYLQSAISNEWPAMESGKESKITHQSLDGLYKAVLATAKSQSGTPLISEIFSQLDAVTQARRARILAAEGTVPGILWVVLFVGAVVTISFTFFFGTRNLRAQMLMTALLSVLIFSELLIIVVLDRPFSGTVKVGPDAIADVIADHAKVGATTSP</sequence>
<organism evidence="2 3">
    <name type="scientific">Methylovirgula ligni</name>
    <dbReference type="NCBI Taxonomy" id="569860"/>
    <lineage>
        <taxon>Bacteria</taxon>
        <taxon>Pseudomonadati</taxon>
        <taxon>Pseudomonadota</taxon>
        <taxon>Alphaproteobacteria</taxon>
        <taxon>Hyphomicrobiales</taxon>
        <taxon>Beijerinckiaceae</taxon>
        <taxon>Methylovirgula</taxon>
    </lineage>
</organism>
<evidence type="ECO:0000256" key="1">
    <source>
        <dbReference type="SAM" id="Phobius"/>
    </source>
</evidence>
<protein>
    <submittedName>
        <fullName evidence="2">Uncharacterized protein DUF4239</fullName>
    </submittedName>
</protein>
<feature type="transmembrane region" description="Helical" evidence="1">
    <location>
        <begin position="211"/>
        <end position="233"/>
    </location>
</feature>
<dbReference type="EMBL" id="QUMO01000003">
    <property type="protein sequence ID" value="REF85898.1"/>
    <property type="molecule type" value="Genomic_DNA"/>
</dbReference>
<dbReference type="InterPro" id="IPR025333">
    <property type="entry name" value="DUF4239"/>
</dbReference>
<keyword evidence="1" id="KW-0472">Membrane</keyword>
<feature type="transmembrane region" description="Helical" evidence="1">
    <location>
        <begin position="48"/>
        <end position="70"/>
    </location>
</feature>
<dbReference type="PROSITE" id="PS51257">
    <property type="entry name" value="PROKAR_LIPOPROTEIN"/>
    <property type="match status" value="1"/>
</dbReference>
<reference evidence="2 3" key="1">
    <citation type="submission" date="2018-08" db="EMBL/GenBank/DDBJ databases">
        <title>Genomic Encyclopedia of Type Strains, Phase IV (KMG-IV): sequencing the most valuable type-strain genomes for metagenomic binning, comparative biology and taxonomic classification.</title>
        <authorList>
            <person name="Goeker M."/>
        </authorList>
    </citation>
    <scope>NUCLEOTIDE SEQUENCE [LARGE SCALE GENOMIC DNA]</scope>
    <source>
        <strain evidence="2 3">BW863</strain>
    </source>
</reference>
<feature type="transmembrane region" description="Helical" evidence="1">
    <location>
        <begin position="184"/>
        <end position="205"/>
    </location>
</feature>
<comment type="caution">
    <text evidence="2">The sequence shown here is derived from an EMBL/GenBank/DDBJ whole genome shotgun (WGS) entry which is preliminary data.</text>
</comment>
<evidence type="ECO:0000313" key="3">
    <source>
        <dbReference type="Proteomes" id="UP000256900"/>
    </source>
</evidence>
<dbReference type="RefSeq" id="WP_115836500.1">
    <property type="nucleotide sequence ID" value="NZ_CP025086.1"/>
</dbReference>
<name>A0A3D9YUR1_9HYPH</name>
<keyword evidence="1" id="KW-1133">Transmembrane helix</keyword>
<dbReference type="OrthoDB" id="797232at2"/>
<dbReference type="AlphaFoldDB" id="A0A3D9YUR1"/>
<accession>A0A3D9YUR1</accession>
<keyword evidence="3" id="KW-1185">Reference proteome</keyword>
<dbReference type="Proteomes" id="UP000256900">
    <property type="component" value="Unassembled WGS sequence"/>
</dbReference>
<gene>
    <name evidence="2" type="ORF">DES32_1937</name>
</gene>
<keyword evidence="1" id="KW-0812">Transmembrane</keyword>
<dbReference type="Pfam" id="PF14023">
    <property type="entry name" value="Bestrophin-like"/>
    <property type="match status" value="1"/>
</dbReference>
<proteinExistence type="predicted"/>
<evidence type="ECO:0000313" key="2">
    <source>
        <dbReference type="EMBL" id="REF85898.1"/>
    </source>
</evidence>